<evidence type="ECO:0000313" key="7">
    <source>
        <dbReference type="EMBL" id="EKX72816.1"/>
    </source>
</evidence>
<name>L1LBW1_THEEQ</name>
<accession>L1LBW1</accession>
<protein>
    <recommendedName>
        <fullName evidence="6">Fe2OG dioxygenase domain-containing protein</fullName>
    </recommendedName>
</protein>
<dbReference type="Gene3D" id="2.60.120.620">
    <property type="entry name" value="q2cbj1_9rhob like domain"/>
    <property type="match status" value="1"/>
</dbReference>
<dbReference type="EMBL" id="ACOU01000004">
    <property type="protein sequence ID" value="EKX72816.1"/>
    <property type="molecule type" value="Genomic_DNA"/>
</dbReference>
<dbReference type="PANTHER" id="PTHR10869:SF246">
    <property type="entry name" value="TRANSMEMBRANE PROLYL 4-HYDROXYLASE"/>
    <property type="match status" value="1"/>
</dbReference>
<comment type="cofactor">
    <cofactor evidence="1">
        <name>L-ascorbate</name>
        <dbReference type="ChEBI" id="CHEBI:38290"/>
    </cofactor>
</comment>
<keyword evidence="8" id="KW-1185">Reference proteome</keyword>
<dbReference type="RefSeq" id="XP_004832268.1">
    <property type="nucleotide sequence ID" value="XM_004832211.1"/>
</dbReference>
<dbReference type="InterPro" id="IPR044862">
    <property type="entry name" value="Pro_4_hyd_alph_FE2OG_OXY"/>
</dbReference>
<keyword evidence="5" id="KW-0408">Iron</keyword>
<dbReference type="OrthoDB" id="407973at2759"/>
<proteinExistence type="predicted"/>
<dbReference type="GO" id="GO:0004656">
    <property type="term" value="F:procollagen-proline 4-dioxygenase activity"/>
    <property type="evidence" value="ECO:0007669"/>
    <property type="project" value="TreeGrafter"/>
</dbReference>
<evidence type="ECO:0000313" key="8">
    <source>
        <dbReference type="Proteomes" id="UP000031512"/>
    </source>
</evidence>
<organism evidence="7 8">
    <name type="scientific">Theileria equi strain WA</name>
    <dbReference type="NCBI Taxonomy" id="1537102"/>
    <lineage>
        <taxon>Eukaryota</taxon>
        <taxon>Sar</taxon>
        <taxon>Alveolata</taxon>
        <taxon>Apicomplexa</taxon>
        <taxon>Aconoidasida</taxon>
        <taxon>Piroplasmida</taxon>
        <taxon>Theileriidae</taxon>
        <taxon>Theileria</taxon>
    </lineage>
</organism>
<dbReference type="PROSITE" id="PS51471">
    <property type="entry name" value="FE2OG_OXY"/>
    <property type="match status" value="1"/>
</dbReference>
<evidence type="ECO:0000256" key="5">
    <source>
        <dbReference type="ARBA" id="ARBA00023004"/>
    </source>
</evidence>
<dbReference type="SMART" id="SM00702">
    <property type="entry name" value="P4Hc"/>
    <property type="match status" value="1"/>
</dbReference>
<dbReference type="Proteomes" id="UP000031512">
    <property type="component" value="Unassembled WGS sequence"/>
</dbReference>
<reference evidence="7 8" key="1">
    <citation type="journal article" date="2012" name="BMC Genomics">
        <title>Comparative genomic analysis and phylogenetic position of Theileria equi.</title>
        <authorList>
            <person name="Kappmeyer L.S."/>
            <person name="Thiagarajan M."/>
            <person name="Herndon D.R."/>
            <person name="Ramsay J.D."/>
            <person name="Caler E."/>
            <person name="Djikeng A."/>
            <person name="Gillespie J.J."/>
            <person name="Lau A.O."/>
            <person name="Roalson E.H."/>
            <person name="Silva J.C."/>
            <person name="Silva M.G."/>
            <person name="Suarez C.E."/>
            <person name="Ueti M.W."/>
            <person name="Nene V.M."/>
            <person name="Mealey R.H."/>
            <person name="Knowles D.P."/>
            <person name="Brayton K.A."/>
        </authorList>
    </citation>
    <scope>NUCLEOTIDE SEQUENCE [LARGE SCALE GENOMIC DNA]</scope>
    <source>
        <strain evidence="7 8">WA</strain>
    </source>
</reference>
<dbReference type="PANTHER" id="PTHR10869">
    <property type="entry name" value="PROLYL 4-HYDROXYLASE ALPHA SUBUNIT"/>
    <property type="match status" value="1"/>
</dbReference>
<evidence type="ECO:0000256" key="1">
    <source>
        <dbReference type="ARBA" id="ARBA00001961"/>
    </source>
</evidence>
<feature type="domain" description="Fe2OG dioxygenase" evidence="6">
    <location>
        <begin position="133"/>
        <end position="227"/>
    </location>
</feature>
<dbReference type="InterPro" id="IPR005123">
    <property type="entry name" value="Oxoglu/Fe-dep_dioxygenase_dom"/>
</dbReference>
<keyword evidence="3" id="KW-0223">Dioxygenase</keyword>
<gene>
    <name evidence="7" type="ORF">BEWA_013750</name>
</gene>
<comment type="caution">
    <text evidence="7">The sequence shown here is derived from an EMBL/GenBank/DDBJ whole genome shotgun (WGS) entry which is preliminary data.</text>
</comment>
<dbReference type="eggNOG" id="KOG1591">
    <property type="taxonomic scope" value="Eukaryota"/>
</dbReference>
<dbReference type="Pfam" id="PF13640">
    <property type="entry name" value="2OG-FeII_Oxy_3"/>
    <property type="match status" value="1"/>
</dbReference>
<sequence length="234" mass="26519">MSISATKFVDNGELKRVIDKGKEGYNIHCYKRSTLIINDSIKLMKLYIHLNPEISMIFNVLEPEWIQHMMDASEGKWVKSQTSRGLSSGHPDTYQTTVSETRKSQSAIFEHEETDVIAKIERRVALVAGIGVEFLEKLVMVKYNPGDYFKEHHDGSFRTATILLYLNDVEGGETVFPNLGLAIKPVGNSAVFWRNLNGENEMDERMIHAGTTPKVGTKYVVNCFFNVEAIRNDD</sequence>
<dbReference type="AlphaFoldDB" id="L1LBW1"/>
<evidence type="ECO:0000259" key="6">
    <source>
        <dbReference type="PROSITE" id="PS51471"/>
    </source>
</evidence>
<dbReference type="GO" id="GO:0031418">
    <property type="term" value="F:L-ascorbic acid binding"/>
    <property type="evidence" value="ECO:0007669"/>
    <property type="project" value="InterPro"/>
</dbReference>
<dbReference type="VEuPathDB" id="PiroplasmaDB:BEWA_013750"/>
<keyword evidence="4" id="KW-0560">Oxidoreductase</keyword>
<dbReference type="KEGG" id="beq:BEWA_013750"/>
<dbReference type="GO" id="GO:0005783">
    <property type="term" value="C:endoplasmic reticulum"/>
    <property type="evidence" value="ECO:0007669"/>
    <property type="project" value="TreeGrafter"/>
</dbReference>
<evidence type="ECO:0000256" key="3">
    <source>
        <dbReference type="ARBA" id="ARBA00022964"/>
    </source>
</evidence>
<dbReference type="InterPro" id="IPR006620">
    <property type="entry name" value="Pro_4_hyd_alph"/>
</dbReference>
<evidence type="ECO:0000256" key="2">
    <source>
        <dbReference type="ARBA" id="ARBA00022723"/>
    </source>
</evidence>
<dbReference type="STRING" id="1537102.L1LBW1"/>
<dbReference type="InterPro" id="IPR045054">
    <property type="entry name" value="P4HA-like"/>
</dbReference>
<dbReference type="GO" id="GO:0005506">
    <property type="term" value="F:iron ion binding"/>
    <property type="evidence" value="ECO:0007669"/>
    <property type="project" value="InterPro"/>
</dbReference>
<dbReference type="GeneID" id="15804451"/>
<evidence type="ECO:0000256" key="4">
    <source>
        <dbReference type="ARBA" id="ARBA00023002"/>
    </source>
</evidence>
<keyword evidence="2" id="KW-0479">Metal-binding</keyword>